<protein>
    <recommendedName>
        <fullName evidence="2">SLH domain-containing protein</fullName>
    </recommendedName>
</protein>
<name>A0A4U0FC46_9BACL</name>
<dbReference type="RefSeq" id="WP_136777546.1">
    <property type="nucleotide sequence ID" value="NZ_SUPK01000004.1"/>
</dbReference>
<dbReference type="GO" id="GO:0030246">
    <property type="term" value="F:carbohydrate binding"/>
    <property type="evidence" value="ECO:0007669"/>
    <property type="project" value="InterPro"/>
</dbReference>
<dbReference type="PROSITE" id="PS51272">
    <property type="entry name" value="SLH"/>
    <property type="match status" value="3"/>
</dbReference>
<organism evidence="3 4">
    <name type="scientific">Cohnella pontilimi</name>
    <dbReference type="NCBI Taxonomy" id="2564100"/>
    <lineage>
        <taxon>Bacteria</taxon>
        <taxon>Bacillati</taxon>
        <taxon>Bacillota</taxon>
        <taxon>Bacilli</taxon>
        <taxon>Bacillales</taxon>
        <taxon>Paenibacillaceae</taxon>
        <taxon>Cohnella</taxon>
    </lineage>
</organism>
<dbReference type="InterPro" id="IPR002102">
    <property type="entry name" value="Cohesin_dom"/>
</dbReference>
<dbReference type="SUPFAM" id="SSF49384">
    <property type="entry name" value="Carbohydrate-binding domain"/>
    <property type="match status" value="1"/>
</dbReference>
<gene>
    <name evidence="3" type="ORF">E5161_09840</name>
</gene>
<dbReference type="OrthoDB" id="1723494at2"/>
<dbReference type="PANTHER" id="PTHR43308:SF5">
    <property type="entry name" value="S-LAYER PROTEIN _ PEPTIDOGLYCAN ENDO-BETA-N-ACETYLGLUCOSAMINIDASE"/>
    <property type="match status" value="1"/>
</dbReference>
<evidence type="ECO:0000313" key="4">
    <source>
        <dbReference type="Proteomes" id="UP000309673"/>
    </source>
</evidence>
<reference evidence="3 4" key="1">
    <citation type="submission" date="2019-04" db="EMBL/GenBank/DDBJ databases">
        <title>Cohnella sp. nov., isolated from soil.</title>
        <authorList>
            <person name="Kim W."/>
        </authorList>
    </citation>
    <scope>NUCLEOTIDE SEQUENCE [LARGE SCALE GENOMIC DNA]</scope>
    <source>
        <strain evidence="3 4">CAU 1483</strain>
    </source>
</reference>
<feature type="domain" description="SLH" evidence="2">
    <location>
        <begin position="553"/>
        <end position="613"/>
    </location>
</feature>
<sequence length="613" mass="65335">MSPIKNGFRIAASISLIICLAVGLLPGAAFAAPSAGLVTDKSVYHPGDPVEVQFKLDGFEAGAKMNSATFRFVYDASAFEPAASQIKDYFVDGTIKSAAKTDSTVPGTITYLVANQEADYPVVNGSTLFTVKLKVRLNASAGIKTFVLKGDNQDRSMDILDSKDHVYHVSSATASVTIAGSTGDGGPPPVPASPAPVELPPILLPNAHLTGNLPFVSLQEAMKIERIDGAYVIRLDASLAASLIRDMPEHTRILTVGIDIQDPAVFVIPSSAAKLAADKIGLTGSILVLTKTGSFMLPLSVLQANAGFDDNAEIRISIVPAGSEPADQLKTAALNENITLLPAPAVAYSLSIINKGVTRTIQDFDRTFVSRSISLGKIEVNPDRASVFMLRDGQRLSPVPTRFFTASDGTVSAVLQRTGNSTYAVGYKNPHFKDLTGHWAQSAINQLASKGIVSGKSASAFHPNDPISRAEFASLLVRALGLYDKKAPGAFKDIQANDWYNQDVLIASQAGLVSGYNGRFHPNHPISRQEMAVMAVNAIKYVDPNRDAGKTDLSRFADVGRSAVWAKEAIQFVVSKGIMSGLDTRRFDPLGTSTRAQAAVILLKTLQYLEFID</sequence>
<dbReference type="InterPro" id="IPR051465">
    <property type="entry name" value="Cell_Envelope_Struct_Comp"/>
</dbReference>
<dbReference type="Gene3D" id="2.60.40.680">
    <property type="match status" value="1"/>
</dbReference>
<dbReference type="EMBL" id="SUPK01000004">
    <property type="protein sequence ID" value="TJY42291.1"/>
    <property type="molecule type" value="Genomic_DNA"/>
</dbReference>
<dbReference type="AlphaFoldDB" id="A0A4U0FC46"/>
<dbReference type="Pfam" id="PF00395">
    <property type="entry name" value="SLH"/>
    <property type="match status" value="3"/>
</dbReference>
<keyword evidence="1" id="KW-0732">Signal</keyword>
<feature type="domain" description="SLH" evidence="2">
    <location>
        <begin position="427"/>
        <end position="490"/>
    </location>
</feature>
<evidence type="ECO:0000313" key="3">
    <source>
        <dbReference type="EMBL" id="TJY42291.1"/>
    </source>
</evidence>
<dbReference type="Proteomes" id="UP000309673">
    <property type="component" value="Unassembled WGS sequence"/>
</dbReference>
<evidence type="ECO:0000259" key="2">
    <source>
        <dbReference type="PROSITE" id="PS51272"/>
    </source>
</evidence>
<dbReference type="Pfam" id="PF00963">
    <property type="entry name" value="Cohesin"/>
    <property type="match status" value="1"/>
</dbReference>
<dbReference type="InterPro" id="IPR001119">
    <property type="entry name" value="SLH_dom"/>
</dbReference>
<feature type="domain" description="SLH" evidence="2">
    <location>
        <begin position="491"/>
        <end position="549"/>
    </location>
</feature>
<dbReference type="PANTHER" id="PTHR43308">
    <property type="entry name" value="OUTER MEMBRANE PROTEIN ALPHA-RELATED"/>
    <property type="match status" value="1"/>
</dbReference>
<comment type="caution">
    <text evidence="3">The sequence shown here is derived from an EMBL/GenBank/DDBJ whole genome shotgun (WGS) entry which is preliminary data.</text>
</comment>
<feature type="chain" id="PRO_5020834910" description="SLH domain-containing protein" evidence="1">
    <location>
        <begin position="32"/>
        <end position="613"/>
    </location>
</feature>
<dbReference type="GO" id="GO:0000272">
    <property type="term" value="P:polysaccharide catabolic process"/>
    <property type="evidence" value="ECO:0007669"/>
    <property type="project" value="InterPro"/>
</dbReference>
<keyword evidence="4" id="KW-1185">Reference proteome</keyword>
<dbReference type="InterPro" id="IPR008965">
    <property type="entry name" value="CBM2/CBM3_carb-bd_dom_sf"/>
</dbReference>
<evidence type="ECO:0000256" key="1">
    <source>
        <dbReference type="SAM" id="SignalP"/>
    </source>
</evidence>
<accession>A0A4U0FC46</accession>
<feature type="signal peptide" evidence="1">
    <location>
        <begin position="1"/>
        <end position="31"/>
    </location>
</feature>
<proteinExistence type="predicted"/>